<accession>A0A2W5FQ43</accession>
<dbReference type="InterPro" id="IPR034746">
    <property type="entry name" value="POTRA"/>
</dbReference>
<dbReference type="Gene3D" id="3.10.20.310">
    <property type="entry name" value="membrane protein fhac"/>
    <property type="match status" value="2"/>
</dbReference>
<evidence type="ECO:0000256" key="2">
    <source>
        <dbReference type="ARBA" id="ARBA00022452"/>
    </source>
</evidence>
<evidence type="ECO:0000256" key="5">
    <source>
        <dbReference type="ARBA" id="ARBA00023136"/>
    </source>
</evidence>
<keyword evidence="4 7" id="KW-0732">Signal</keyword>
<keyword evidence="2" id="KW-1134">Transmembrane beta strand</keyword>
<protein>
    <submittedName>
        <fullName evidence="9">Outer membrane protein assembly factor</fullName>
    </submittedName>
</protein>
<evidence type="ECO:0000256" key="7">
    <source>
        <dbReference type="SAM" id="SignalP"/>
    </source>
</evidence>
<organism evidence="9 10">
    <name type="scientific">Roseateles depolymerans</name>
    <dbReference type="NCBI Taxonomy" id="76731"/>
    <lineage>
        <taxon>Bacteria</taxon>
        <taxon>Pseudomonadati</taxon>
        <taxon>Pseudomonadota</taxon>
        <taxon>Betaproteobacteria</taxon>
        <taxon>Burkholderiales</taxon>
        <taxon>Sphaerotilaceae</taxon>
        <taxon>Roseateles</taxon>
    </lineage>
</organism>
<feature type="chain" id="PRO_5015980738" evidence="7">
    <location>
        <begin position="20"/>
        <end position="613"/>
    </location>
</feature>
<dbReference type="PANTHER" id="PTHR12815">
    <property type="entry name" value="SORTING AND ASSEMBLY MACHINERY SAMM50 PROTEIN FAMILY MEMBER"/>
    <property type="match status" value="1"/>
</dbReference>
<reference evidence="9 10" key="1">
    <citation type="submission" date="2017-08" db="EMBL/GenBank/DDBJ databases">
        <title>Infants hospitalized years apart are colonized by the same room-sourced microbial strains.</title>
        <authorList>
            <person name="Brooks B."/>
            <person name="Olm M.R."/>
            <person name="Firek B.A."/>
            <person name="Baker R."/>
            <person name="Thomas B.C."/>
            <person name="Morowitz M.J."/>
            <person name="Banfield J.F."/>
        </authorList>
    </citation>
    <scope>NUCLEOTIDE SEQUENCE [LARGE SCALE GENOMIC DNA]</scope>
    <source>
        <strain evidence="9">S2_012_000_R2_81</strain>
    </source>
</reference>
<proteinExistence type="predicted"/>
<evidence type="ECO:0000256" key="1">
    <source>
        <dbReference type="ARBA" id="ARBA00004370"/>
    </source>
</evidence>
<evidence type="ECO:0000313" key="9">
    <source>
        <dbReference type="EMBL" id="PZP35126.1"/>
    </source>
</evidence>
<feature type="domain" description="POTRA" evidence="8">
    <location>
        <begin position="226"/>
        <end position="301"/>
    </location>
</feature>
<name>A0A2W5FQ43_9BURK</name>
<comment type="subcellular location">
    <subcellularLocation>
        <location evidence="1">Membrane</location>
    </subcellularLocation>
</comment>
<dbReference type="InterPro" id="IPR039910">
    <property type="entry name" value="D15-like"/>
</dbReference>
<evidence type="ECO:0000256" key="3">
    <source>
        <dbReference type="ARBA" id="ARBA00022692"/>
    </source>
</evidence>
<dbReference type="PROSITE" id="PS51257">
    <property type="entry name" value="PROKAR_LIPOPROTEIN"/>
    <property type="match status" value="1"/>
</dbReference>
<evidence type="ECO:0000256" key="6">
    <source>
        <dbReference type="ARBA" id="ARBA00023237"/>
    </source>
</evidence>
<dbReference type="InterPro" id="IPR000184">
    <property type="entry name" value="Bac_surfAg_D15"/>
</dbReference>
<dbReference type="Gene3D" id="2.40.160.50">
    <property type="entry name" value="membrane protein fhac: a member of the omp85/tpsb transporter family"/>
    <property type="match status" value="1"/>
</dbReference>
<dbReference type="Proteomes" id="UP000249633">
    <property type="component" value="Unassembled WGS sequence"/>
</dbReference>
<dbReference type="Pfam" id="PF01103">
    <property type="entry name" value="Omp85"/>
    <property type="match status" value="1"/>
</dbReference>
<sequence>MRGLQALSGALLLSALMLAGCATRPAAPEVAAPAAAASAADDGENEAYRLDITVDEDPGGTLATLLHQHLDLARYRASAAALNRSELARLIAATPAQAQALLETEGFFNAEVQARRAEGSDGGETRVLVNVKAGPRTKVGTLKLEFEQGLAADDAAALRDSLRRAWPLPVGAAFTQSQWAAGKNDLLVRARTGGFPLARWGDTAAQVDPDTHEAQLQLVMDSGARARLGELRIEGLDKQSRQTVERLSGYDPGDPYTELRLAEFQERLAKTQLFDAVRVQLLSDSVDADGRSPVLVTLREAQLQQATVALGYNANTGQHISVEHLHRRPFGLPLRARSKLELGRDVRGAEFEISSHPQPDLHRSLASMQYEQDRSGGQDDTNLGLRLGRLYESTQDERLSYVELLRSRETIASTVSTSHAVSINQQWIRRRLDSTLLPTDGHQGLALVGLGMADASDARRGVFGRLQLKLGAYRPLSLHWYGSARLEVAQVVTSDRVGVPEKLLLRAGGDDSVRGYGYNTLGPQRNGVTVGGRVLGTGSLEIARPFSMSMPSLWGALFVDAGNAASRWQDYSPVIGWGAGVRWRSPVGPLRVDLARAQETGRWRLHFSVGIAL</sequence>
<keyword evidence="3" id="KW-0812">Transmembrane</keyword>
<evidence type="ECO:0000313" key="10">
    <source>
        <dbReference type="Proteomes" id="UP000249633"/>
    </source>
</evidence>
<feature type="signal peptide" evidence="7">
    <location>
        <begin position="1"/>
        <end position="19"/>
    </location>
</feature>
<gene>
    <name evidence="9" type="ORF">DI603_04400</name>
</gene>
<keyword evidence="6" id="KW-0998">Cell outer membrane</keyword>
<evidence type="ECO:0000259" key="8">
    <source>
        <dbReference type="PROSITE" id="PS51779"/>
    </source>
</evidence>
<dbReference type="PANTHER" id="PTHR12815:SF47">
    <property type="entry name" value="TRANSLOCATION AND ASSEMBLY MODULE SUBUNIT TAMA"/>
    <property type="match status" value="1"/>
</dbReference>
<evidence type="ECO:0000256" key="4">
    <source>
        <dbReference type="ARBA" id="ARBA00022729"/>
    </source>
</evidence>
<comment type="caution">
    <text evidence="9">The sequence shown here is derived from an EMBL/GenBank/DDBJ whole genome shotgun (WGS) entry which is preliminary data.</text>
</comment>
<dbReference type="EMBL" id="QFOD01000003">
    <property type="protein sequence ID" value="PZP35126.1"/>
    <property type="molecule type" value="Genomic_DNA"/>
</dbReference>
<dbReference type="PROSITE" id="PS51779">
    <property type="entry name" value="POTRA"/>
    <property type="match status" value="1"/>
</dbReference>
<dbReference type="AlphaFoldDB" id="A0A2W5FQ43"/>
<keyword evidence="5" id="KW-0472">Membrane</keyword>
<dbReference type="GO" id="GO:0019867">
    <property type="term" value="C:outer membrane"/>
    <property type="evidence" value="ECO:0007669"/>
    <property type="project" value="InterPro"/>
</dbReference>